<reference evidence="3" key="1">
    <citation type="submission" date="2020-02" db="EMBL/GenBank/DDBJ databases">
        <authorList>
            <person name="Meier V. D."/>
        </authorList>
    </citation>
    <scope>NUCLEOTIDE SEQUENCE</scope>
    <source>
        <strain evidence="3">AVDCRST_MAG23</strain>
    </source>
</reference>
<dbReference type="PANTHER" id="PTHR46825">
    <property type="entry name" value="D-ALANYL-D-ALANINE-CARBOXYPEPTIDASE/ENDOPEPTIDASE AMPH"/>
    <property type="match status" value="1"/>
</dbReference>
<dbReference type="InterPro" id="IPR050491">
    <property type="entry name" value="AmpC-like"/>
</dbReference>
<proteinExistence type="predicted"/>
<evidence type="ECO:0000256" key="1">
    <source>
        <dbReference type="SAM" id="MobiDB-lite"/>
    </source>
</evidence>
<dbReference type="SUPFAM" id="SSF56601">
    <property type="entry name" value="beta-lactamase/transpeptidase-like"/>
    <property type="match status" value="1"/>
</dbReference>
<organism evidence="3">
    <name type="scientific">uncultured Sphingosinicella sp</name>
    <dbReference type="NCBI Taxonomy" id="478748"/>
    <lineage>
        <taxon>Bacteria</taxon>
        <taxon>Pseudomonadati</taxon>
        <taxon>Pseudomonadota</taxon>
        <taxon>Alphaproteobacteria</taxon>
        <taxon>Sphingomonadales</taxon>
        <taxon>Sphingosinicellaceae</taxon>
        <taxon>Sphingosinicella</taxon>
        <taxon>environmental samples</taxon>
    </lineage>
</organism>
<dbReference type="EMBL" id="CADCWD010000008">
    <property type="protein sequence ID" value="CAA9519671.1"/>
    <property type="molecule type" value="Genomic_DNA"/>
</dbReference>
<feature type="domain" description="Beta-lactamase-related" evidence="2">
    <location>
        <begin position="40"/>
        <end position="367"/>
    </location>
</feature>
<evidence type="ECO:0000313" key="3">
    <source>
        <dbReference type="EMBL" id="CAA9519671.1"/>
    </source>
</evidence>
<sequence>MVSSGGGGDAAPKAPPADRSQSDISQALANKPSTIDYRRLDERLQRLMQEDDMVALAVGVVEHGQIRFLKGYGETFEGSGQPVNANTVFRWASVSKGVAADMVAKLADENKLSLYEPIAKYSASLRLPGGNEHKATVADVLSHRLGLFGHAQDSKLEDGMDARMLRANLATLNAICPPSTCHAYQNVAYDAASDVVEKVTGKSYQEAVREQLFLPLGMTTANMSREALLSSPNWARPHRGGSNPKPVEVTDSYYRVPAAGGVNSSIKDLAIWMQAQMGLEPKVLSPRALESVQSPRAVTGGELGRMRKFRERLNKATYGLGWRIYNYAGYRAVGHRGGVTGYRSLIMFDPDRKSGVVALWNTGTNQPSGVQFEVMDMIYQLPQRDWLDLDKLIERPPAQPEEVTDGG</sequence>
<feature type="region of interest" description="Disordered" evidence="1">
    <location>
        <begin position="1"/>
        <end position="28"/>
    </location>
</feature>
<dbReference type="Pfam" id="PF00144">
    <property type="entry name" value="Beta-lactamase"/>
    <property type="match status" value="1"/>
</dbReference>
<dbReference type="InterPro" id="IPR001466">
    <property type="entry name" value="Beta-lactam-related"/>
</dbReference>
<dbReference type="PANTHER" id="PTHR46825:SF15">
    <property type="entry name" value="BETA-LACTAMASE-RELATED DOMAIN-CONTAINING PROTEIN"/>
    <property type="match status" value="1"/>
</dbReference>
<name>A0A6J4TBU9_9SPHN</name>
<dbReference type="AlphaFoldDB" id="A0A6J4TBU9"/>
<evidence type="ECO:0000259" key="2">
    <source>
        <dbReference type="Pfam" id="PF00144"/>
    </source>
</evidence>
<protein>
    <submittedName>
        <fullName evidence="3">Beta-lactamase class C-like and penicillin binding proteins (PBPs) superfamily</fullName>
    </submittedName>
</protein>
<gene>
    <name evidence="3" type="ORF">AVDCRST_MAG23-114</name>
</gene>
<dbReference type="InterPro" id="IPR012338">
    <property type="entry name" value="Beta-lactam/transpept-like"/>
</dbReference>
<dbReference type="Gene3D" id="3.40.710.10">
    <property type="entry name" value="DD-peptidase/beta-lactamase superfamily"/>
    <property type="match status" value="1"/>
</dbReference>
<accession>A0A6J4TBU9</accession>